<dbReference type="PROSITE" id="PS51198">
    <property type="entry name" value="UVRD_HELICASE_ATP_BIND"/>
    <property type="match status" value="1"/>
</dbReference>
<dbReference type="InterPro" id="IPR014016">
    <property type="entry name" value="UvrD-like_ATP-bd"/>
</dbReference>
<dbReference type="PANTHER" id="PTHR11070">
    <property type="entry name" value="UVRD / RECB / PCRA DNA HELICASE FAMILY MEMBER"/>
    <property type="match status" value="1"/>
</dbReference>
<dbReference type="InterPro" id="IPR013986">
    <property type="entry name" value="DExx_box_DNA_helicase_dom_sf"/>
</dbReference>
<dbReference type="GO" id="GO:0004386">
    <property type="term" value="F:helicase activity"/>
    <property type="evidence" value="ECO:0007669"/>
    <property type="project" value="UniProtKB-KW"/>
</dbReference>
<protein>
    <submittedName>
        <fullName evidence="8">UvrD/REP helicase N-terminal domain-containing protein</fullName>
    </submittedName>
</protein>
<reference evidence="8 9" key="1">
    <citation type="submission" date="2016-10" db="EMBL/GenBank/DDBJ databases">
        <authorList>
            <person name="Varghese N."/>
            <person name="Submissions S."/>
        </authorList>
    </citation>
    <scope>NUCLEOTIDE SEQUENCE [LARGE SCALE GENOMIC DNA]</scope>
    <source>
        <strain evidence="8 9">CGMCC 1.6497</strain>
    </source>
</reference>
<evidence type="ECO:0000256" key="5">
    <source>
        <dbReference type="PROSITE-ProRule" id="PRU00560"/>
    </source>
</evidence>
<keyword evidence="2 5" id="KW-0378">Hydrolase</keyword>
<evidence type="ECO:0000256" key="6">
    <source>
        <dbReference type="SAM" id="MobiDB-lite"/>
    </source>
</evidence>
<accession>A0A1H0UIQ1</accession>
<dbReference type="Pfam" id="PF00580">
    <property type="entry name" value="UvrD-helicase"/>
    <property type="match status" value="1"/>
</dbReference>
<comment type="caution">
    <text evidence="8">The sequence shown here is derived from an EMBL/GenBank/DDBJ whole genome shotgun (WGS) entry which is preliminary data.</text>
</comment>
<feature type="domain" description="UvrD-like helicase ATP-binding" evidence="7">
    <location>
        <begin position="135"/>
        <end position="309"/>
    </location>
</feature>
<gene>
    <name evidence="8" type="ORF">SAMN04488061_3652</name>
</gene>
<evidence type="ECO:0000313" key="9">
    <source>
        <dbReference type="Proteomes" id="UP000198795"/>
    </source>
</evidence>
<keyword evidence="3 5" id="KW-0347">Helicase</keyword>
<name>A0A1H0UIQ1_9HYPH</name>
<evidence type="ECO:0000256" key="1">
    <source>
        <dbReference type="ARBA" id="ARBA00022741"/>
    </source>
</evidence>
<feature type="region of interest" description="Disordered" evidence="6">
    <location>
        <begin position="285"/>
        <end position="309"/>
    </location>
</feature>
<keyword evidence="1 5" id="KW-0547">Nucleotide-binding</keyword>
<evidence type="ECO:0000256" key="3">
    <source>
        <dbReference type="ARBA" id="ARBA00022806"/>
    </source>
</evidence>
<dbReference type="Gene3D" id="1.10.10.160">
    <property type="match status" value="1"/>
</dbReference>
<sequence>MSTVSHQIRRRLLTNAVLSALGWRFRSVRLTSDGIELFGSTSRSFAFSEMAGPAQARRYPAACLLHPFVKRVRALLSHLPEPPPGDVISAEQRRMYEAVFCFAQAFDQMRDKAIARFVGTELAKMRELFDTIETHPLTLEQRRAVVVDEDATLVLAGAGYGKTSVIVAKAAYLVQRAIRQPSEILLLAFGRDAAEEMATRIERRVGAAVDARTFHALGYEIIRTVEGQGPALAAHASDDRQFYALLRDILLNDIALKDGSRELLLRWFTEFYRPYRSEWDFESEDEYNRLSGPTSCERSMARRSEAMKN</sequence>
<evidence type="ECO:0000259" key="7">
    <source>
        <dbReference type="PROSITE" id="PS51198"/>
    </source>
</evidence>
<dbReference type="InterPro" id="IPR000212">
    <property type="entry name" value="DNA_helicase_UvrD/REP"/>
</dbReference>
<keyword evidence="4 5" id="KW-0067">ATP-binding</keyword>
<dbReference type="SUPFAM" id="SSF52540">
    <property type="entry name" value="P-loop containing nucleoside triphosphate hydrolases"/>
    <property type="match status" value="1"/>
</dbReference>
<keyword evidence="9" id="KW-1185">Reference proteome</keyword>
<evidence type="ECO:0000256" key="4">
    <source>
        <dbReference type="ARBA" id="ARBA00022840"/>
    </source>
</evidence>
<proteinExistence type="predicted"/>
<dbReference type="Gene3D" id="3.40.50.300">
    <property type="entry name" value="P-loop containing nucleotide triphosphate hydrolases"/>
    <property type="match status" value="1"/>
</dbReference>
<dbReference type="EMBL" id="FNJC01000007">
    <property type="protein sequence ID" value="SDP66059.1"/>
    <property type="molecule type" value="Genomic_DNA"/>
</dbReference>
<evidence type="ECO:0000256" key="2">
    <source>
        <dbReference type="ARBA" id="ARBA00022801"/>
    </source>
</evidence>
<evidence type="ECO:0000313" key="8">
    <source>
        <dbReference type="EMBL" id="SDP66059.1"/>
    </source>
</evidence>
<feature type="compositionally biased region" description="Basic and acidic residues" evidence="6">
    <location>
        <begin position="299"/>
        <end position="309"/>
    </location>
</feature>
<organism evidence="8 9">
    <name type="scientific">Filomicrobium insigne</name>
    <dbReference type="NCBI Taxonomy" id="418854"/>
    <lineage>
        <taxon>Bacteria</taxon>
        <taxon>Pseudomonadati</taxon>
        <taxon>Pseudomonadota</taxon>
        <taxon>Alphaproteobacteria</taxon>
        <taxon>Hyphomicrobiales</taxon>
        <taxon>Hyphomicrobiaceae</taxon>
        <taxon>Filomicrobium</taxon>
    </lineage>
</organism>
<dbReference type="InterPro" id="IPR027417">
    <property type="entry name" value="P-loop_NTPase"/>
</dbReference>
<dbReference type="PANTHER" id="PTHR11070:SF63">
    <property type="entry name" value="DNA HELICASE IV"/>
    <property type="match status" value="1"/>
</dbReference>
<dbReference type="Proteomes" id="UP000198795">
    <property type="component" value="Unassembled WGS sequence"/>
</dbReference>
<feature type="binding site" evidence="5">
    <location>
        <begin position="156"/>
        <end position="163"/>
    </location>
    <ligand>
        <name>ATP</name>
        <dbReference type="ChEBI" id="CHEBI:30616"/>
    </ligand>
</feature>